<accession>A0A2H4JE88</accession>
<feature type="domain" description="SGNH hydrolase-type esterase" evidence="1">
    <location>
        <begin position="95"/>
        <end position="268"/>
    </location>
</feature>
<name>A0A2H4JE88_9CAUD</name>
<evidence type="ECO:0000259" key="1">
    <source>
        <dbReference type="Pfam" id="PF13472"/>
    </source>
</evidence>
<dbReference type="PANTHER" id="PTHR30383">
    <property type="entry name" value="THIOESTERASE 1/PROTEASE 1/LYSOPHOSPHOLIPASE L1"/>
    <property type="match status" value="1"/>
</dbReference>
<dbReference type="InterPro" id="IPR013830">
    <property type="entry name" value="SGNH_hydro"/>
</dbReference>
<dbReference type="CDD" id="cd00229">
    <property type="entry name" value="SGNH_hydrolase"/>
    <property type="match status" value="1"/>
</dbReference>
<dbReference type="InterPro" id="IPR051532">
    <property type="entry name" value="Ester_Hydrolysis_Enzymes"/>
</dbReference>
<dbReference type="Pfam" id="PF13472">
    <property type="entry name" value="Lipase_GDSL_2"/>
    <property type="match status" value="1"/>
</dbReference>
<sequence length="281" mass="31457">MKKLSVLMAIIFLITCFFGKTYYDGKIKADVQGAQRKGATEQQDEENSFKKQISKTKADISNQIPSDAKKEFNLVPFQTKAFEKLENGQPATIVFLGDSTTEQNTQTNGKPGHVSIVNDLLKNTFGSEKINVVNAGVSGNTIVDMSNRIENVINANPDLVVINSGINDVGKKVSNAVFEEKYKSIIEQIQSKTKAQIILRTSNVTKDDWVNKRLEKEINPIVQRLASDYKTGFVDLYSYYNYQIKNNNMELDSINNDNIHPNEKGQQIIADLMLYSLMGGN</sequence>
<dbReference type="PANTHER" id="PTHR30383:SF5">
    <property type="entry name" value="SGNH HYDROLASE-TYPE ESTERASE DOMAIN-CONTAINING PROTEIN"/>
    <property type="match status" value="1"/>
</dbReference>
<protein>
    <recommendedName>
        <fullName evidence="1">SGNH hydrolase-type esterase domain-containing protein</fullName>
    </recommendedName>
</protein>
<dbReference type="GO" id="GO:0004622">
    <property type="term" value="F:phosphatidylcholine lysophospholipase activity"/>
    <property type="evidence" value="ECO:0007669"/>
    <property type="project" value="TreeGrafter"/>
</dbReference>
<proteinExistence type="predicted"/>
<dbReference type="EMBL" id="MF417933">
    <property type="protein sequence ID" value="ASN71797.1"/>
    <property type="molecule type" value="Genomic_DNA"/>
</dbReference>
<evidence type="ECO:0000313" key="2">
    <source>
        <dbReference type="EMBL" id="ASN71797.1"/>
    </source>
</evidence>
<dbReference type="Gene3D" id="3.40.50.1110">
    <property type="entry name" value="SGNH hydrolase"/>
    <property type="match status" value="1"/>
</dbReference>
<gene>
    <name evidence="2" type="ORF">7S4_11</name>
</gene>
<dbReference type="InterPro" id="IPR036514">
    <property type="entry name" value="SGNH_hydro_sf"/>
</dbReference>
<dbReference type="SUPFAM" id="SSF52266">
    <property type="entry name" value="SGNH hydrolase"/>
    <property type="match status" value="1"/>
</dbReference>
<organism evidence="2">
    <name type="scientific">uncultured Caudovirales phage</name>
    <dbReference type="NCBI Taxonomy" id="2100421"/>
    <lineage>
        <taxon>Viruses</taxon>
        <taxon>Duplodnaviria</taxon>
        <taxon>Heunggongvirae</taxon>
        <taxon>Uroviricota</taxon>
        <taxon>Caudoviricetes</taxon>
        <taxon>Peduoviridae</taxon>
        <taxon>Maltschvirus</taxon>
        <taxon>Maltschvirus maltsch</taxon>
    </lineage>
</organism>
<reference evidence="2" key="1">
    <citation type="submission" date="2017-06" db="EMBL/GenBank/DDBJ databases">
        <title>Novel phages from South African skin metaviromes.</title>
        <authorList>
            <person name="van Zyl L.J."/>
            <person name="Abrahams Y."/>
            <person name="Stander E.A."/>
            <person name="Kirby B.M."/>
            <person name="Clavaud C."/>
            <person name="Farcet C."/>
            <person name="Breton L."/>
            <person name="Trindade M.I."/>
        </authorList>
    </citation>
    <scope>NUCLEOTIDE SEQUENCE</scope>
</reference>